<protein>
    <submittedName>
        <fullName evidence="1">Uncharacterized protein</fullName>
    </submittedName>
</protein>
<name>A0A9Q3FJT8_9BASI</name>
<organism evidence="1 2">
    <name type="scientific">Austropuccinia psidii MF-1</name>
    <dbReference type="NCBI Taxonomy" id="1389203"/>
    <lineage>
        <taxon>Eukaryota</taxon>
        <taxon>Fungi</taxon>
        <taxon>Dikarya</taxon>
        <taxon>Basidiomycota</taxon>
        <taxon>Pucciniomycotina</taxon>
        <taxon>Pucciniomycetes</taxon>
        <taxon>Pucciniales</taxon>
        <taxon>Sphaerophragmiaceae</taxon>
        <taxon>Austropuccinia</taxon>
    </lineage>
</organism>
<keyword evidence="2" id="KW-1185">Reference proteome</keyword>
<proteinExistence type="predicted"/>
<comment type="caution">
    <text evidence="1">The sequence shown here is derived from an EMBL/GenBank/DDBJ whole genome shotgun (WGS) entry which is preliminary data.</text>
</comment>
<dbReference type="Proteomes" id="UP000765509">
    <property type="component" value="Unassembled WGS sequence"/>
</dbReference>
<accession>A0A9Q3FJT8</accession>
<sequence>MPQDTANKNLCKLTQDAQTFLVTLTKGMSYIHRTATKVTVCIVNSQNPLIIDSGAHFSIVAREYLDHHFPNWEEQLLPTKAKEL</sequence>
<evidence type="ECO:0000313" key="1">
    <source>
        <dbReference type="EMBL" id="MBW0542130.1"/>
    </source>
</evidence>
<dbReference type="AlphaFoldDB" id="A0A9Q3FJT8"/>
<dbReference type="EMBL" id="AVOT02046837">
    <property type="protein sequence ID" value="MBW0542130.1"/>
    <property type="molecule type" value="Genomic_DNA"/>
</dbReference>
<gene>
    <name evidence="1" type="ORF">O181_081845</name>
</gene>
<evidence type="ECO:0000313" key="2">
    <source>
        <dbReference type="Proteomes" id="UP000765509"/>
    </source>
</evidence>
<reference evidence="1" key="1">
    <citation type="submission" date="2021-03" db="EMBL/GenBank/DDBJ databases">
        <title>Draft genome sequence of rust myrtle Austropuccinia psidii MF-1, a brazilian biotype.</title>
        <authorList>
            <person name="Quecine M.C."/>
            <person name="Pachon D.M.R."/>
            <person name="Bonatelli M.L."/>
            <person name="Correr F.H."/>
            <person name="Franceschini L.M."/>
            <person name="Leite T.F."/>
            <person name="Margarido G.R.A."/>
            <person name="Almeida C.A."/>
            <person name="Ferrarezi J.A."/>
            <person name="Labate C.A."/>
        </authorList>
    </citation>
    <scope>NUCLEOTIDE SEQUENCE</scope>
    <source>
        <strain evidence="1">MF-1</strain>
    </source>
</reference>